<dbReference type="OrthoDB" id="5243299at2"/>
<dbReference type="PANTHER" id="PTHR38011">
    <property type="entry name" value="DIHYDROFOLATE REDUCTASE FAMILY PROTEIN (AFU_ORTHOLOGUE AFUA_8G06820)"/>
    <property type="match status" value="1"/>
</dbReference>
<evidence type="ECO:0000313" key="6">
    <source>
        <dbReference type="Proteomes" id="UP000279994"/>
    </source>
</evidence>
<dbReference type="SUPFAM" id="SSF53597">
    <property type="entry name" value="Dihydrofolate reductase-like"/>
    <property type="match status" value="1"/>
</dbReference>
<dbReference type="EMBL" id="RJSF01000011">
    <property type="protein sequence ID" value="RNM16263.1"/>
    <property type="molecule type" value="Genomic_DNA"/>
</dbReference>
<evidence type="ECO:0000256" key="2">
    <source>
        <dbReference type="ARBA" id="ARBA00022857"/>
    </source>
</evidence>
<gene>
    <name evidence="5" type="ORF">EFL26_05755</name>
</gene>
<evidence type="ECO:0000256" key="3">
    <source>
        <dbReference type="ARBA" id="ARBA00023002"/>
    </source>
</evidence>
<evidence type="ECO:0000256" key="1">
    <source>
        <dbReference type="ARBA" id="ARBA00005104"/>
    </source>
</evidence>
<reference evidence="5 6" key="1">
    <citation type="submission" date="2018-11" db="EMBL/GenBank/DDBJ databases">
        <authorList>
            <person name="Li F."/>
        </authorList>
    </citation>
    <scope>NUCLEOTIDE SEQUENCE [LARGE SCALE GENOMIC DNA]</scope>
    <source>
        <strain evidence="5 6">Gsoil 818</strain>
    </source>
</reference>
<dbReference type="RefSeq" id="WP_123221951.1">
    <property type="nucleotide sequence ID" value="NZ_RJSF01000011.1"/>
</dbReference>
<dbReference type="InterPro" id="IPR024072">
    <property type="entry name" value="DHFR-like_dom_sf"/>
</dbReference>
<sequence length="230" mass="24591">MAVRILIDEAGGTGEVGDDRDLEALYRPPTLPWLRVNMVSTLDGAANGESGKSGSINNEADKRVFHALRAQADAIVVGAGTARTERYRVAAVPLVIVSHRGLVPEQLQDAPPGTVLLVTCADSLGLAECRETLGPDQVIVAGESQVDLAAMKAELVERGFRDLLSEGGPHLLRDLLAADVADELCLTWVPRTIGGVHPRILEGEAVDVPMRLAVLLEEQGTLIGRWIVER</sequence>
<dbReference type="GO" id="GO:0009231">
    <property type="term" value="P:riboflavin biosynthetic process"/>
    <property type="evidence" value="ECO:0007669"/>
    <property type="project" value="InterPro"/>
</dbReference>
<organism evidence="5 6">
    <name type="scientific">Nocardioides pocheonensis</name>
    <dbReference type="NCBI Taxonomy" id="661485"/>
    <lineage>
        <taxon>Bacteria</taxon>
        <taxon>Bacillati</taxon>
        <taxon>Actinomycetota</taxon>
        <taxon>Actinomycetes</taxon>
        <taxon>Propionibacteriales</taxon>
        <taxon>Nocardioidaceae</taxon>
        <taxon>Nocardioides</taxon>
    </lineage>
</organism>
<name>A0A3N0GUW4_9ACTN</name>
<comment type="pathway">
    <text evidence="1">Cofactor biosynthesis; riboflavin biosynthesis.</text>
</comment>
<protein>
    <submittedName>
        <fullName evidence="5">Pyrimidine reductase family protein</fullName>
    </submittedName>
</protein>
<comment type="caution">
    <text evidence="5">The sequence shown here is derived from an EMBL/GenBank/DDBJ whole genome shotgun (WGS) entry which is preliminary data.</text>
</comment>
<keyword evidence="2" id="KW-0521">NADP</keyword>
<dbReference type="Gene3D" id="3.40.430.10">
    <property type="entry name" value="Dihydrofolate Reductase, subunit A"/>
    <property type="match status" value="1"/>
</dbReference>
<dbReference type="Proteomes" id="UP000279994">
    <property type="component" value="Unassembled WGS sequence"/>
</dbReference>
<dbReference type="InterPro" id="IPR002734">
    <property type="entry name" value="RibDG_C"/>
</dbReference>
<dbReference type="AlphaFoldDB" id="A0A3N0GUW4"/>
<keyword evidence="3" id="KW-0560">Oxidoreductase</keyword>
<dbReference type="PANTHER" id="PTHR38011:SF7">
    <property type="entry name" value="2,5-DIAMINO-6-RIBOSYLAMINO-4(3H)-PYRIMIDINONE 5'-PHOSPHATE REDUCTASE"/>
    <property type="match status" value="1"/>
</dbReference>
<evidence type="ECO:0000259" key="4">
    <source>
        <dbReference type="Pfam" id="PF01872"/>
    </source>
</evidence>
<dbReference type="GO" id="GO:0008703">
    <property type="term" value="F:5-amino-6-(5-phosphoribosylamino)uracil reductase activity"/>
    <property type="evidence" value="ECO:0007669"/>
    <property type="project" value="InterPro"/>
</dbReference>
<evidence type="ECO:0000313" key="5">
    <source>
        <dbReference type="EMBL" id="RNM16263.1"/>
    </source>
</evidence>
<dbReference type="Pfam" id="PF01872">
    <property type="entry name" value="RibD_C"/>
    <property type="match status" value="1"/>
</dbReference>
<proteinExistence type="predicted"/>
<feature type="domain" description="Bacterial bifunctional deaminase-reductase C-terminal" evidence="4">
    <location>
        <begin position="32"/>
        <end position="212"/>
    </location>
</feature>
<dbReference type="InterPro" id="IPR050765">
    <property type="entry name" value="Riboflavin_Biosynth_HTPR"/>
</dbReference>
<keyword evidence="6" id="KW-1185">Reference proteome</keyword>
<accession>A0A3N0GUW4</accession>